<dbReference type="PANTHER" id="PTHR46018:SF2">
    <property type="entry name" value="ZINC PHOSPHODIESTERASE ELAC PROTEIN 1"/>
    <property type="match status" value="1"/>
</dbReference>
<dbReference type="Pfam" id="PF12706">
    <property type="entry name" value="Lactamase_B_2"/>
    <property type="match status" value="1"/>
</dbReference>
<dbReference type="GO" id="GO:0042781">
    <property type="term" value="F:3'-tRNA processing endoribonuclease activity"/>
    <property type="evidence" value="ECO:0007669"/>
    <property type="project" value="TreeGrafter"/>
</dbReference>
<protein>
    <submittedName>
        <fullName evidence="3">MBL fold metallo-hydrolase</fullName>
    </submittedName>
</protein>
<proteinExistence type="predicted"/>
<dbReference type="Gene3D" id="3.60.15.10">
    <property type="entry name" value="Ribonuclease Z/Hydroxyacylglutathione hydrolase-like"/>
    <property type="match status" value="1"/>
</dbReference>
<dbReference type="InterPro" id="IPR036866">
    <property type="entry name" value="RibonucZ/Hydroxyglut_hydro"/>
</dbReference>
<comment type="caution">
    <text evidence="3">The sequence shown here is derived from an EMBL/GenBank/DDBJ whole genome shotgun (WGS) entry which is preliminary data.</text>
</comment>
<name>A0A532V818_UNCT6</name>
<dbReference type="InterPro" id="IPR044094">
    <property type="entry name" value="AtsA-like_MBL-fold"/>
</dbReference>
<reference evidence="3 4" key="1">
    <citation type="submission" date="2017-06" db="EMBL/GenBank/DDBJ databases">
        <title>Novel microbial phyla capable of carbon fixation and sulfur reduction in deep-sea sediments.</title>
        <authorList>
            <person name="Huang J."/>
            <person name="Baker B."/>
            <person name="Wang Y."/>
        </authorList>
    </citation>
    <scope>NUCLEOTIDE SEQUENCE [LARGE SCALE GENOMIC DNA]</scope>
    <source>
        <strain evidence="3">B3_TA06</strain>
    </source>
</reference>
<evidence type="ECO:0000256" key="1">
    <source>
        <dbReference type="ARBA" id="ARBA00022801"/>
    </source>
</evidence>
<feature type="domain" description="Metallo-beta-lactamase" evidence="2">
    <location>
        <begin position="52"/>
        <end position="242"/>
    </location>
</feature>
<dbReference type="EMBL" id="NJBO01000005">
    <property type="protein sequence ID" value="TKJ43344.1"/>
    <property type="molecule type" value="Genomic_DNA"/>
</dbReference>
<evidence type="ECO:0000259" key="2">
    <source>
        <dbReference type="Pfam" id="PF12706"/>
    </source>
</evidence>
<dbReference type="PANTHER" id="PTHR46018">
    <property type="entry name" value="ZINC PHOSPHODIESTERASE ELAC PROTEIN 1"/>
    <property type="match status" value="1"/>
</dbReference>
<dbReference type="AlphaFoldDB" id="A0A532V818"/>
<evidence type="ECO:0000313" key="3">
    <source>
        <dbReference type="EMBL" id="TKJ43344.1"/>
    </source>
</evidence>
<sequence>MSQVATTKVILLGTGTPNADPDRWGPALAILSNNQPYIVDFGPGVVHRAVEAGIDVTKLTRAFLTHLHSDHTVGYPDLILTPWVLGRAEPLEVYGPPGIKYMTQHILQAYKEDIRERSEGLQPANDQGWRVNAREIEAGIVYKDSNVQVEAFEVDHGSWRAFGYKFITTDRTIVISSDTAPTETIVEKARGCDVLIHEAYSLAGFAKRPADWQRYHSSVHTSSRQLAEMASKARPKLLILYHQLFWGVSEEELLREITEIYDGKVVSGKDLEVYP</sequence>
<gene>
    <name evidence="3" type="ORF">CEE36_04750</name>
</gene>
<organism evidence="3 4">
    <name type="scientific">candidate division TA06 bacterium B3_TA06</name>
    <dbReference type="NCBI Taxonomy" id="2012487"/>
    <lineage>
        <taxon>Bacteria</taxon>
        <taxon>Bacteria division TA06</taxon>
    </lineage>
</organism>
<evidence type="ECO:0000313" key="4">
    <source>
        <dbReference type="Proteomes" id="UP000317778"/>
    </source>
</evidence>
<dbReference type="CDD" id="cd07719">
    <property type="entry name" value="arylsulfatase_AtsA-like_MBL-fold"/>
    <property type="match status" value="1"/>
</dbReference>
<keyword evidence="1 3" id="KW-0378">Hydrolase</keyword>
<dbReference type="Proteomes" id="UP000317778">
    <property type="component" value="Unassembled WGS sequence"/>
</dbReference>
<dbReference type="SUPFAM" id="SSF56281">
    <property type="entry name" value="Metallo-hydrolase/oxidoreductase"/>
    <property type="match status" value="1"/>
</dbReference>
<dbReference type="InterPro" id="IPR001279">
    <property type="entry name" value="Metallo-B-lactamas"/>
</dbReference>
<accession>A0A532V818</accession>